<dbReference type="WBParaSite" id="HNAJ_0001275001-mRNA-1">
    <property type="protein sequence ID" value="HNAJ_0001275001-mRNA-1"/>
    <property type="gene ID" value="HNAJ_0001275001"/>
</dbReference>
<reference evidence="1" key="1">
    <citation type="submission" date="2017-02" db="UniProtKB">
        <authorList>
            <consortium name="WormBaseParasite"/>
        </authorList>
    </citation>
    <scope>IDENTIFICATION</scope>
</reference>
<dbReference type="AlphaFoldDB" id="A0A0R3TY03"/>
<organism evidence="1">
    <name type="scientific">Rodentolepis nana</name>
    <name type="common">Dwarf tapeworm</name>
    <name type="synonym">Hymenolepis nana</name>
    <dbReference type="NCBI Taxonomy" id="102285"/>
    <lineage>
        <taxon>Eukaryota</taxon>
        <taxon>Metazoa</taxon>
        <taxon>Spiralia</taxon>
        <taxon>Lophotrochozoa</taxon>
        <taxon>Platyhelminthes</taxon>
        <taxon>Cestoda</taxon>
        <taxon>Eucestoda</taxon>
        <taxon>Cyclophyllidea</taxon>
        <taxon>Hymenolepididae</taxon>
        <taxon>Rodentolepis</taxon>
    </lineage>
</organism>
<sequence>REEKFPCWIEDKRHHHRQSAIPIERFVRTDKRHELEKYLSPGECNWDQLPGQEDKDWYLKLQSEHWHAIVDSSG</sequence>
<name>A0A0R3TY03_RODNA</name>
<accession>A0A0R3TY03</accession>
<proteinExistence type="predicted"/>
<evidence type="ECO:0000313" key="1">
    <source>
        <dbReference type="WBParaSite" id="HNAJ_0001275001-mRNA-1"/>
    </source>
</evidence>
<protein>
    <submittedName>
        <fullName evidence="1">Transposase</fullName>
    </submittedName>
</protein>